<feature type="compositionally biased region" description="Basic and acidic residues" evidence="1">
    <location>
        <begin position="364"/>
        <end position="373"/>
    </location>
</feature>
<dbReference type="Proteomes" id="UP001159363">
    <property type="component" value="Chromosome 7"/>
</dbReference>
<feature type="compositionally biased region" description="Polar residues" evidence="1">
    <location>
        <begin position="211"/>
        <end position="225"/>
    </location>
</feature>
<reference evidence="2 3" key="1">
    <citation type="submission" date="2023-02" db="EMBL/GenBank/DDBJ databases">
        <title>LHISI_Scaffold_Assembly.</title>
        <authorList>
            <person name="Stuart O.P."/>
            <person name="Cleave R."/>
            <person name="Magrath M.J.L."/>
            <person name="Mikheyev A.S."/>
        </authorList>
    </citation>
    <scope>NUCLEOTIDE SEQUENCE [LARGE SCALE GENOMIC DNA]</scope>
    <source>
        <strain evidence="2">Daus_M_001</strain>
        <tissue evidence="2">Leg muscle</tissue>
    </source>
</reference>
<comment type="caution">
    <text evidence="2">The sequence shown here is derived from an EMBL/GenBank/DDBJ whole genome shotgun (WGS) entry which is preliminary data.</text>
</comment>
<sequence length="659" mass="72321">MWSDCGVIGVRVELMLEEVEQLWSDCEGLMQGDKLEEHIEICKGSSTGSQQVMSPIPHAASVGTDPTGDNDETVNAEEGMKAVQGGRNGRSPRKPADQRHRTVRFSHAGPGVTRPGIEPGSPLWEASRLTAQPQLGGPRNPRRASTLCRLDYCTCGLTTPQSPQYTARWRLHKGLPGGKFELALCPSLRPPFIWPPWGNCIYNKPIVRQNSPDNDENFSSANQEQGHPDKIADPTARQNSRILGFDGHRRQAPEPEPEPGEPPCCYVIRPPSWMSLIFHHTPLFNSRRGAPRFSHIGIVRDDVARRWVFSGISISPRPYISGAAPHSLLFTLNGSQDLDVTRTAAELRGREHASEEGGQNLRPDGQEPRRQADAGRVSGGQQGGPAHRAGTVAGRQHHPRSSSGTRPHVARIRLRRAPARTEDSYRTARGPWHSCNLRPAHAPLASQRQASSCRRRGVNGVDTPTSPAHSRCLFGVEGRAQCQETVAAKYTQCGKFMQDDSMRPQWCGGLTARLRGETELDSPAASFTIFACGKRGGRFRWSEALQQSPSHLRSFTAPPPRHFISAVKRFANVSLSKPNPPSIYVLFTIKWALLKTLLEALTFESAEILPCSEPQSADCGFTDGIAGLLLAQKTYGSTQLALLWSTTGTKTFGLPFMAH</sequence>
<evidence type="ECO:0000313" key="2">
    <source>
        <dbReference type="EMBL" id="KAJ8877596.1"/>
    </source>
</evidence>
<keyword evidence="3" id="KW-1185">Reference proteome</keyword>
<feature type="region of interest" description="Disordered" evidence="1">
    <location>
        <begin position="46"/>
        <end position="123"/>
    </location>
</feature>
<feature type="region of interest" description="Disordered" evidence="1">
    <location>
        <begin position="348"/>
        <end position="427"/>
    </location>
</feature>
<dbReference type="EMBL" id="JARBHB010000008">
    <property type="protein sequence ID" value="KAJ8877596.1"/>
    <property type="molecule type" value="Genomic_DNA"/>
</dbReference>
<evidence type="ECO:0000313" key="3">
    <source>
        <dbReference type="Proteomes" id="UP001159363"/>
    </source>
</evidence>
<feature type="compositionally biased region" description="Basic residues" evidence="1">
    <location>
        <begin position="408"/>
        <end position="418"/>
    </location>
</feature>
<accession>A0ABQ9H062</accession>
<gene>
    <name evidence="2" type="ORF">PR048_022051</name>
</gene>
<organism evidence="2 3">
    <name type="scientific">Dryococelus australis</name>
    <dbReference type="NCBI Taxonomy" id="614101"/>
    <lineage>
        <taxon>Eukaryota</taxon>
        <taxon>Metazoa</taxon>
        <taxon>Ecdysozoa</taxon>
        <taxon>Arthropoda</taxon>
        <taxon>Hexapoda</taxon>
        <taxon>Insecta</taxon>
        <taxon>Pterygota</taxon>
        <taxon>Neoptera</taxon>
        <taxon>Polyneoptera</taxon>
        <taxon>Phasmatodea</taxon>
        <taxon>Verophasmatodea</taxon>
        <taxon>Anareolatae</taxon>
        <taxon>Phasmatidae</taxon>
        <taxon>Eurycanthinae</taxon>
        <taxon>Dryococelus</taxon>
    </lineage>
</organism>
<evidence type="ECO:0000256" key="1">
    <source>
        <dbReference type="SAM" id="MobiDB-lite"/>
    </source>
</evidence>
<proteinExistence type="predicted"/>
<feature type="region of interest" description="Disordered" evidence="1">
    <location>
        <begin position="211"/>
        <end position="236"/>
    </location>
</feature>
<feature type="region of interest" description="Disordered" evidence="1">
    <location>
        <begin position="446"/>
        <end position="466"/>
    </location>
</feature>
<name>A0ABQ9H062_9NEOP</name>
<protein>
    <submittedName>
        <fullName evidence="2">Uncharacterized protein</fullName>
    </submittedName>
</protein>